<comment type="subcellular location">
    <subcellularLocation>
        <location evidence="1">Membrane</location>
        <topology evidence="1">Multi-pass membrane protein</topology>
    </subcellularLocation>
</comment>
<dbReference type="GO" id="GO:0015179">
    <property type="term" value="F:L-amino acid transmembrane transporter activity"/>
    <property type="evidence" value="ECO:0007669"/>
    <property type="project" value="TreeGrafter"/>
</dbReference>
<evidence type="ECO:0000256" key="5">
    <source>
        <dbReference type="SAM" id="Phobius"/>
    </source>
</evidence>
<feature type="transmembrane region" description="Helical" evidence="5">
    <location>
        <begin position="339"/>
        <end position="355"/>
    </location>
</feature>
<feature type="domain" description="Amino acid transporter transmembrane" evidence="6">
    <location>
        <begin position="97"/>
        <end position="534"/>
    </location>
</feature>
<comment type="caution">
    <text evidence="7">The sequence shown here is derived from an EMBL/GenBank/DDBJ whole genome shotgun (WGS) entry which is preliminary data.</text>
</comment>
<feature type="transmembrane region" description="Helical" evidence="5">
    <location>
        <begin position="484"/>
        <end position="508"/>
    </location>
</feature>
<feature type="transmembrane region" description="Helical" evidence="5">
    <location>
        <begin position="457"/>
        <end position="478"/>
    </location>
</feature>
<dbReference type="Proteomes" id="UP000794436">
    <property type="component" value="Unassembled WGS sequence"/>
</dbReference>
<dbReference type="EMBL" id="SPLM01000113">
    <property type="protein sequence ID" value="TMW58067.1"/>
    <property type="molecule type" value="Genomic_DNA"/>
</dbReference>
<dbReference type="GO" id="GO:0016020">
    <property type="term" value="C:membrane"/>
    <property type="evidence" value="ECO:0007669"/>
    <property type="project" value="UniProtKB-SubCell"/>
</dbReference>
<evidence type="ECO:0000256" key="1">
    <source>
        <dbReference type="ARBA" id="ARBA00004141"/>
    </source>
</evidence>
<protein>
    <recommendedName>
        <fullName evidence="6">Amino acid transporter transmembrane domain-containing protein</fullName>
    </recommendedName>
</protein>
<evidence type="ECO:0000256" key="2">
    <source>
        <dbReference type="ARBA" id="ARBA00022692"/>
    </source>
</evidence>
<feature type="transmembrane region" description="Helical" evidence="5">
    <location>
        <begin position="264"/>
        <end position="282"/>
    </location>
</feature>
<organism evidence="7 8">
    <name type="scientific">Pythium oligandrum</name>
    <name type="common">Mycoparasitic fungus</name>
    <dbReference type="NCBI Taxonomy" id="41045"/>
    <lineage>
        <taxon>Eukaryota</taxon>
        <taxon>Sar</taxon>
        <taxon>Stramenopiles</taxon>
        <taxon>Oomycota</taxon>
        <taxon>Peronosporomycetes</taxon>
        <taxon>Pythiales</taxon>
        <taxon>Pythiaceae</taxon>
        <taxon>Pythium</taxon>
    </lineage>
</organism>
<keyword evidence="2 5" id="KW-0812">Transmembrane</keyword>
<sequence length="550" mass="59792">MLRRDDEALPLLSARSDASTSALSTASTAATYNGHGRVGISVAKVTPCSSSTKSYRAPPSPFETGFPMVFTSPIPSPRPHRLSFAYEKHEHHRDLHVFFTLLMSVVGAGMLSVPYTFLLVPTWEAVLAIIGVGVAMALTSTALLYAHVQLAKEEEAVMHIGAGRRFNSFQSIAIVAGGDLFGYLVSVVTAVGIYGGCVGCIRIVKDIAPFMVSVLYTLGGGDAHALAATTGQYVANYLLWGAFLLVVFPLCLLRNLSGLRVSSYLGFAFSLYLVAAIIYRFYHQLDVENHATPAPALDSNNSLPVMTAPAIVDTLAPPASLATAVVGSSFSRLSQSVSIYNYAFMMQLNLIPLFIELRGSFADPLRTSQRKMTRCIFAVSAFCIALYAAFGIFAAKLYGDTIRGNILLNLENDPVMEIPLVAVFLTVVLSFPLLFHPLRGVIEELIFTTSLLPELPFSTRLGTTSVLLLSQLFLAIWVPGIQVVFALTGATSCLLICFVFPTMLFLRLYPWRKHGRRGSLAMLTLCAIVAFFTVVGLQATWFLLIDIYRH</sequence>
<feature type="transmembrane region" description="Helical" evidence="5">
    <location>
        <begin position="418"/>
        <end position="436"/>
    </location>
</feature>
<proteinExistence type="predicted"/>
<evidence type="ECO:0000259" key="6">
    <source>
        <dbReference type="Pfam" id="PF01490"/>
    </source>
</evidence>
<feature type="transmembrane region" description="Helical" evidence="5">
    <location>
        <begin position="520"/>
        <end position="544"/>
    </location>
</feature>
<feature type="transmembrane region" description="Helical" evidence="5">
    <location>
        <begin position="180"/>
        <end position="204"/>
    </location>
</feature>
<evidence type="ECO:0000313" key="7">
    <source>
        <dbReference type="EMBL" id="TMW58067.1"/>
    </source>
</evidence>
<feature type="transmembrane region" description="Helical" evidence="5">
    <location>
        <begin position="234"/>
        <end position="252"/>
    </location>
</feature>
<feature type="transmembrane region" description="Helical" evidence="5">
    <location>
        <begin position="97"/>
        <end position="119"/>
    </location>
</feature>
<evidence type="ECO:0000313" key="8">
    <source>
        <dbReference type="Proteomes" id="UP000794436"/>
    </source>
</evidence>
<evidence type="ECO:0000256" key="3">
    <source>
        <dbReference type="ARBA" id="ARBA00022989"/>
    </source>
</evidence>
<feature type="transmembrane region" description="Helical" evidence="5">
    <location>
        <begin position="376"/>
        <end position="398"/>
    </location>
</feature>
<dbReference type="OrthoDB" id="513400at2759"/>
<keyword evidence="4 5" id="KW-0472">Membrane</keyword>
<gene>
    <name evidence="7" type="ORF">Poli38472_013541</name>
</gene>
<feature type="transmembrane region" description="Helical" evidence="5">
    <location>
        <begin position="125"/>
        <end position="146"/>
    </location>
</feature>
<name>A0A8K1FFW2_PYTOL</name>
<dbReference type="Pfam" id="PF01490">
    <property type="entry name" value="Aa_trans"/>
    <property type="match status" value="1"/>
</dbReference>
<dbReference type="InterPro" id="IPR013057">
    <property type="entry name" value="AA_transpt_TM"/>
</dbReference>
<keyword evidence="3 5" id="KW-1133">Transmembrane helix</keyword>
<dbReference type="PANTHER" id="PTHR22950:SF652">
    <property type="entry name" value="TRANSMEMBRANE AMINO ACID TRANSPORTER FAMILY PROTEIN"/>
    <property type="match status" value="1"/>
</dbReference>
<dbReference type="AlphaFoldDB" id="A0A8K1FFW2"/>
<accession>A0A8K1FFW2</accession>
<keyword evidence="8" id="KW-1185">Reference proteome</keyword>
<evidence type="ECO:0000256" key="4">
    <source>
        <dbReference type="ARBA" id="ARBA00023136"/>
    </source>
</evidence>
<dbReference type="PANTHER" id="PTHR22950">
    <property type="entry name" value="AMINO ACID TRANSPORTER"/>
    <property type="match status" value="1"/>
</dbReference>
<reference evidence="7" key="1">
    <citation type="submission" date="2019-03" db="EMBL/GenBank/DDBJ databases">
        <title>Long read genome sequence of the mycoparasitic Pythium oligandrum ATCC 38472 isolated from sugarbeet rhizosphere.</title>
        <authorList>
            <person name="Gaulin E."/>
        </authorList>
    </citation>
    <scope>NUCLEOTIDE SEQUENCE</scope>
    <source>
        <strain evidence="7">ATCC 38472_TT</strain>
    </source>
</reference>